<evidence type="ECO:0000313" key="2">
    <source>
        <dbReference type="EMBL" id="MFC5155142.1"/>
    </source>
</evidence>
<dbReference type="InterPro" id="IPR007111">
    <property type="entry name" value="NACHT_NTPase"/>
</dbReference>
<gene>
    <name evidence="2" type="ORF">ACFPRH_25745</name>
</gene>
<evidence type="ECO:0000313" key="3">
    <source>
        <dbReference type="Proteomes" id="UP001596160"/>
    </source>
</evidence>
<dbReference type="EMBL" id="JBHSKP010000020">
    <property type="protein sequence ID" value="MFC5155142.1"/>
    <property type="molecule type" value="Genomic_DNA"/>
</dbReference>
<dbReference type="PANTHER" id="PTHR46844:SF1">
    <property type="entry name" value="SLR5058 PROTEIN"/>
    <property type="match status" value="1"/>
</dbReference>
<dbReference type="Proteomes" id="UP001596160">
    <property type="component" value="Unassembled WGS sequence"/>
</dbReference>
<reference evidence="3" key="1">
    <citation type="journal article" date="2019" name="Int. J. Syst. Evol. Microbiol.">
        <title>The Global Catalogue of Microorganisms (GCM) 10K type strain sequencing project: providing services to taxonomists for standard genome sequencing and annotation.</title>
        <authorList>
            <consortium name="The Broad Institute Genomics Platform"/>
            <consortium name="The Broad Institute Genome Sequencing Center for Infectious Disease"/>
            <person name="Wu L."/>
            <person name="Ma J."/>
        </authorList>
    </citation>
    <scope>NUCLEOTIDE SEQUENCE [LARGE SCALE GENOMIC DNA]</scope>
    <source>
        <strain evidence="3">PCU 266</strain>
    </source>
</reference>
<sequence length="868" mass="96855">MDPTAALAARLASSVMGPLVKKLFRQEPAGAGLVDRPVRISALVSFRGELRTLGEKDLRTLAAELVTRAAQAYGPHEAPPAEVREELTDALALALHSLGDVDMDDVQAVRLGPEEFAARLARPTGLSAAAEPYYGPLLHTASLHILTFFTRRSTFVARTLAEQTRTLDRLVTHLDVLLERLPSRLAEDTRFEQRYAEHIARKHGELTIYGLDLNQAREWRLDTAYVSLEAVGTHDAEPLPLPAEAVLAGRDRVLLRGGAGSGKTTLVQWLAVTTARQRYEEFGEHLTQLVGRVPFVLPLRRVVRDGLPPTPGDFLRAVRSTVAGAEPDGWADRVLSAGRALVLVDGIDEIPQREREEARRWLRDLMGDFPGNLWVVTARPSAVGEEWLADLGFTELTLSPMTRDHVTRFVRRWHTAAAADAELADRLLTSVRTNPDLGRLAVNPLMCGLLCALHRERHGFLPHSRKDLYDAALRMLLERRDTERGVLADDDLRLSSETQILLLQKLAHWMIRNDSAEMDRSDALAQLERALLHMSHIQSPPERVLRHLLERSGLLREPAAGRIDFVHRTFQDYLGAKALIEEGDFPLLLKNAERDQWEDVVRMAVALGRPMERERILQGLIGQAEKDFDAEADGHSVLSIRGILLAASCLEHATEVSPDTRRRVVNLTSQMIPPPQGSWARALAEMGGPLVLGLLPGPGEVTDEQAKNVVITASRVSAEGALPFLVRFRDHPSLDVRRQLSWAWNRFDTQEYADEIIAHLDETDLYFAAHNPDHLDALQAMGGRERIQTVGADTLQHLIHSIDTDRLTHLWIRGVTIVGPAEWLRAFPRLRTLTLPRTQMFEMGIPPGINVEIVPERYTKPRRGPEGD</sequence>
<feature type="domain" description="NACHT" evidence="1">
    <location>
        <begin position="251"/>
        <end position="581"/>
    </location>
</feature>
<dbReference type="InterPro" id="IPR027417">
    <property type="entry name" value="P-loop_NTPase"/>
</dbReference>
<organism evidence="2 3">
    <name type="scientific">Streptomyces amakusaensis</name>
    <dbReference type="NCBI Taxonomy" id="67271"/>
    <lineage>
        <taxon>Bacteria</taxon>
        <taxon>Bacillati</taxon>
        <taxon>Actinomycetota</taxon>
        <taxon>Actinomycetes</taxon>
        <taxon>Kitasatosporales</taxon>
        <taxon>Streptomycetaceae</taxon>
        <taxon>Streptomyces</taxon>
    </lineage>
</organism>
<evidence type="ECO:0000259" key="1">
    <source>
        <dbReference type="PROSITE" id="PS50837"/>
    </source>
</evidence>
<proteinExistence type="predicted"/>
<dbReference type="Pfam" id="PF22733">
    <property type="entry name" value="NNH1"/>
    <property type="match status" value="1"/>
</dbReference>
<dbReference type="PROSITE" id="PS50837">
    <property type="entry name" value="NACHT"/>
    <property type="match status" value="1"/>
</dbReference>
<dbReference type="Pfam" id="PF05729">
    <property type="entry name" value="NACHT"/>
    <property type="match status" value="1"/>
</dbReference>
<comment type="caution">
    <text evidence="2">The sequence shown here is derived from an EMBL/GenBank/DDBJ whole genome shotgun (WGS) entry which is preliminary data.</text>
</comment>
<dbReference type="PANTHER" id="PTHR46844">
    <property type="entry name" value="SLR5058 PROTEIN"/>
    <property type="match status" value="1"/>
</dbReference>
<name>A0ABW0AN48_9ACTN</name>
<accession>A0ABW0AN48</accession>
<dbReference type="RefSeq" id="WP_344471635.1">
    <property type="nucleotide sequence ID" value="NZ_BAAASB010000001.1"/>
</dbReference>
<protein>
    <submittedName>
        <fullName evidence="2">NACHT domain-containing protein</fullName>
    </submittedName>
</protein>
<keyword evidence="3" id="KW-1185">Reference proteome</keyword>
<dbReference type="SUPFAM" id="SSF52540">
    <property type="entry name" value="P-loop containing nucleoside triphosphate hydrolases"/>
    <property type="match status" value="1"/>
</dbReference>
<dbReference type="InterPro" id="IPR054547">
    <property type="entry name" value="NNH1"/>
</dbReference>
<dbReference type="Gene3D" id="3.40.50.300">
    <property type="entry name" value="P-loop containing nucleotide triphosphate hydrolases"/>
    <property type="match status" value="1"/>
</dbReference>